<reference evidence="2 3" key="1">
    <citation type="submission" date="2019-10" db="EMBL/GenBank/DDBJ databases">
        <authorList>
            <person name="Palmer J.M."/>
        </authorList>
    </citation>
    <scope>NUCLEOTIDE SEQUENCE [LARGE SCALE GENOMIC DNA]</scope>
    <source>
        <strain evidence="2 3">TWF696</strain>
    </source>
</reference>
<keyword evidence="3" id="KW-1185">Reference proteome</keyword>
<dbReference type="Proteomes" id="UP001375240">
    <property type="component" value="Unassembled WGS sequence"/>
</dbReference>
<evidence type="ECO:0000256" key="1">
    <source>
        <dbReference type="SAM" id="MobiDB-lite"/>
    </source>
</evidence>
<organism evidence="2 3">
    <name type="scientific">Orbilia brochopaga</name>
    <dbReference type="NCBI Taxonomy" id="3140254"/>
    <lineage>
        <taxon>Eukaryota</taxon>
        <taxon>Fungi</taxon>
        <taxon>Dikarya</taxon>
        <taxon>Ascomycota</taxon>
        <taxon>Pezizomycotina</taxon>
        <taxon>Orbiliomycetes</taxon>
        <taxon>Orbiliales</taxon>
        <taxon>Orbiliaceae</taxon>
        <taxon>Orbilia</taxon>
    </lineage>
</organism>
<dbReference type="EMBL" id="JAVHNQ010000006">
    <property type="protein sequence ID" value="KAK6344420.1"/>
    <property type="molecule type" value="Genomic_DNA"/>
</dbReference>
<evidence type="ECO:0000313" key="3">
    <source>
        <dbReference type="Proteomes" id="UP001375240"/>
    </source>
</evidence>
<feature type="compositionally biased region" description="Polar residues" evidence="1">
    <location>
        <begin position="19"/>
        <end position="66"/>
    </location>
</feature>
<dbReference type="AlphaFoldDB" id="A0AAV9UMX2"/>
<feature type="region of interest" description="Disordered" evidence="1">
    <location>
        <begin position="1"/>
        <end position="90"/>
    </location>
</feature>
<comment type="caution">
    <text evidence="2">The sequence shown here is derived from an EMBL/GenBank/DDBJ whole genome shotgun (WGS) entry which is preliminary data.</text>
</comment>
<gene>
    <name evidence="2" type="ORF">TWF696_008057</name>
</gene>
<name>A0AAV9UMX2_9PEZI</name>
<proteinExistence type="predicted"/>
<protein>
    <submittedName>
        <fullName evidence="2">Uncharacterized protein</fullName>
    </submittedName>
</protein>
<sequence length="90" mass="9701">MSPVSYSYEYKSSESTTTPQGTASRSVHTTPSGTTVTERSEPASGQPTSTTSHYPVDSNPSSGSTLSREEAERRYLEAMEDEYAKREGGA</sequence>
<feature type="compositionally biased region" description="Low complexity" evidence="1">
    <location>
        <begin position="1"/>
        <end position="18"/>
    </location>
</feature>
<evidence type="ECO:0000313" key="2">
    <source>
        <dbReference type="EMBL" id="KAK6344420.1"/>
    </source>
</evidence>
<feature type="compositionally biased region" description="Basic and acidic residues" evidence="1">
    <location>
        <begin position="67"/>
        <end position="90"/>
    </location>
</feature>
<accession>A0AAV9UMX2</accession>